<evidence type="ECO:0000313" key="7">
    <source>
        <dbReference type="Proteomes" id="UP000001568"/>
    </source>
</evidence>
<dbReference type="PANTHER" id="PTHR46402">
    <property type="entry name" value="SET AND MYND DOMAIN-CONTAINING PROTEIN 5"/>
    <property type="match status" value="1"/>
</dbReference>
<name>A4RXX0_OSTLU</name>
<dbReference type="PROSITE" id="PS50280">
    <property type="entry name" value="SET"/>
    <property type="match status" value="1"/>
</dbReference>
<dbReference type="PANTHER" id="PTHR46402:SF2">
    <property type="entry name" value="HISTONE-LYSINE N-TRIMETHYLTRANSFERASE SMYD5"/>
    <property type="match status" value="1"/>
</dbReference>
<sequence>MTARDDARDDDDARRLEAGARALEAALTVDDDPLRSGASDVERRRPASARRGRGARALDASEWVAKFGVARRGGCDGRVGTRATGATEATRAATAGGGGGEGGTTTTSGRLGLVAKERVRACEVLIRERVTSIQGTFRSQGACLARLMERLRERGEQDASRACAPSREMAKKLLSNAEEREEVLALGAKLGVEDEEEWLKFAAFVKYNAVTRTCRPATTSAGSMIGADAYVQCSMVMFDAISACNHSCDPNAEVSHVSDEGEVSLYSLRPIERGEGITIAYGKPSLRWLPARCRKKALRRDWYFDCACAQCKAEVASGLAVDKPLARPWDIQDPRWFFCTHDYVTGFESHFDGEGNLLSLKSATASRSNVSPSASGANTSESAADGVAAEFGAKLHVGGLGLAADASGSSSGLCDSSDSSSCQSVDLDEYDRESSGSEDEDVLRWHERWRSKRIKAYSVKNVGLYTPLQLYHAMQRCQIRQDHWQLLVVREALISQIMNDAAMKGNASSSRPNAPSLDGGWGERGKFQAFKLILNQCRSLARMAPNTGSFAELFATLENIVYWWSTDGWHYVSTKRERREQERAFSRARARRARNGAGETARESDRSDSVDDDEFFEIPVRSRWAFRLERLRDAAHADVLAWNMQFGKLPSAPF</sequence>
<dbReference type="STRING" id="436017.A4RXX0"/>
<feature type="compositionally biased region" description="Low complexity" evidence="4">
    <location>
        <begin position="80"/>
        <end position="94"/>
    </location>
</feature>
<keyword evidence="2" id="KW-0808">Transferase</keyword>
<dbReference type="HOGENOM" id="CLU_419442_0_0_1"/>
<dbReference type="AlphaFoldDB" id="A4RXX0"/>
<feature type="domain" description="SET" evidence="5">
    <location>
        <begin position="101"/>
        <end position="282"/>
    </location>
</feature>
<dbReference type="InterPro" id="IPR001214">
    <property type="entry name" value="SET_dom"/>
</dbReference>
<dbReference type="Gramene" id="ABO96364">
    <property type="protein sequence ID" value="ABO96364"/>
    <property type="gene ID" value="OSTLU_31845"/>
</dbReference>
<dbReference type="Pfam" id="PF00856">
    <property type="entry name" value="SET"/>
    <property type="match status" value="1"/>
</dbReference>
<dbReference type="KEGG" id="olu:OSTLU_31845"/>
<feature type="region of interest" description="Disordered" evidence="4">
    <location>
        <begin position="414"/>
        <end position="438"/>
    </location>
</feature>
<reference evidence="6 7" key="1">
    <citation type="journal article" date="2007" name="Proc. Natl. Acad. Sci. U.S.A.">
        <title>The tiny eukaryote Ostreococcus provides genomic insights into the paradox of plankton speciation.</title>
        <authorList>
            <person name="Palenik B."/>
            <person name="Grimwood J."/>
            <person name="Aerts A."/>
            <person name="Rouze P."/>
            <person name="Salamov A."/>
            <person name="Putnam N."/>
            <person name="Dupont C."/>
            <person name="Jorgensen R."/>
            <person name="Derelle E."/>
            <person name="Rombauts S."/>
            <person name="Zhou K."/>
            <person name="Otillar R."/>
            <person name="Merchant S.S."/>
            <person name="Podell S."/>
            <person name="Gaasterland T."/>
            <person name="Napoli C."/>
            <person name="Gendler K."/>
            <person name="Manuell A."/>
            <person name="Tai V."/>
            <person name="Vallon O."/>
            <person name="Piganeau G."/>
            <person name="Jancek S."/>
            <person name="Heijde M."/>
            <person name="Jabbari K."/>
            <person name="Bowler C."/>
            <person name="Lohr M."/>
            <person name="Robbens S."/>
            <person name="Werner G."/>
            <person name="Dubchak I."/>
            <person name="Pazour G.J."/>
            <person name="Ren Q."/>
            <person name="Paulsen I."/>
            <person name="Delwiche C."/>
            <person name="Schmutz J."/>
            <person name="Rokhsar D."/>
            <person name="Van de Peer Y."/>
            <person name="Moreau H."/>
            <person name="Grigoriev I.V."/>
        </authorList>
    </citation>
    <scope>NUCLEOTIDE SEQUENCE [LARGE SCALE GENOMIC DNA]</scope>
    <source>
        <strain evidence="6 7">CCE9901</strain>
    </source>
</reference>
<dbReference type="RefSeq" id="XP_001418071.1">
    <property type="nucleotide sequence ID" value="XM_001418034.1"/>
</dbReference>
<evidence type="ECO:0000259" key="5">
    <source>
        <dbReference type="PROSITE" id="PS50280"/>
    </source>
</evidence>
<evidence type="ECO:0000256" key="1">
    <source>
        <dbReference type="ARBA" id="ARBA00022603"/>
    </source>
</evidence>
<keyword evidence="3" id="KW-0949">S-adenosyl-L-methionine</keyword>
<dbReference type="CDD" id="cd20071">
    <property type="entry name" value="SET_SMYD"/>
    <property type="match status" value="1"/>
</dbReference>
<dbReference type="GO" id="GO:0045814">
    <property type="term" value="P:negative regulation of gene expression, epigenetic"/>
    <property type="evidence" value="ECO:0007669"/>
    <property type="project" value="TreeGrafter"/>
</dbReference>
<keyword evidence="1" id="KW-0489">Methyltransferase</keyword>
<dbReference type="SMART" id="SM00317">
    <property type="entry name" value="SET"/>
    <property type="match status" value="1"/>
</dbReference>
<organism evidence="6 7">
    <name type="scientific">Ostreococcus lucimarinus (strain CCE9901)</name>
    <dbReference type="NCBI Taxonomy" id="436017"/>
    <lineage>
        <taxon>Eukaryota</taxon>
        <taxon>Viridiplantae</taxon>
        <taxon>Chlorophyta</taxon>
        <taxon>Mamiellophyceae</taxon>
        <taxon>Mamiellales</taxon>
        <taxon>Bathycoccaceae</taxon>
        <taxon>Ostreococcus</taxon>
    </lineage>
</organism>
<dbReference type="SUPFAM" id="SSF82199">
    <property type="entry name" value="SET domain"/>
    <property type="match status" value="2"/>
</dbReference>
<evidence type="ECO:0000313" key="6">
    <source>
        <dbReference type="EMBL" id="ABO96364.1"/>
    </source>
</evidence>
<feature type="compositionally biased region" description="Acidic residues" evidence="4">
    <location>
        <begin position="426"/>
        <end position="438"/>
    </location>
</feature>
<keyword evidence="7" id="KW-1185">Reference proteome</keyword>
<feature type="region of interest" description="Disordered" evidence="4">
    <location>
        <begin position="79"/>
        <end position="108"/>
    </location>
</feature>
<dbReference type="InterPro" id="IPR046341">
    <property type="entry name" value="SET_dom_sf"/>
</dbReference>
<accession>A4RXX0</accession>
<dbReference type="Gene3D" id="2.170.270.10">
    <property type="entry name" value="SET domain"/>
    <property type="match status" value="1"/>
</dbReference>
<dbReference type="Proteomes" id="UP000001568">
    <property type="component" value="Chromosome 5"/>
</dbReference>
<feature type="region of interest" description="Disordered" evidence="4">
    <location>
        <begin position="30"/>
        <end position="55"/>
    </location>
</feature>
<dbReference type="GO" id="GO:0042799">
    <property type="term" value="F:histone H4K20 methyltransferase activity"/>
    <property type="evidence" value="ECO:0007669"/>
    <property type="project" value="TreeGrafter"/>
</dbReference>
<gene>
    <name evidence="6" type="primary">SDG3511</name>
    <name evidence="6" type="ORF">OSTLU_31845</name>
</gene>
<evidence type="ECO:0000256" key="3">
    <source>
        <dbReference type="ARBA" id="ARBA00022691"/>
    </source>
</evidence>
<proteinExistence type="predicted"/>
<dbReference type="OMA" id="RWHERWR"/>
<dbReference type="GO" id="GO:0032259">
    <property type="term" value="P:methylation"/>
    <property type="evidence" value="ECO:0007669"/>
    <property type="project" value="UniProtKB-KW"/>
</dbReference>
<dbReference type="OrthoDB" id="498962at2759"/>
<dbReference type="EMBL" id="CP000585">
    <property type="protein sequence ID" value="ABO96364.1"/>
    <property type="molecule type" value="Genomic_DNA"/>
</dbReference>
<evidence type="ECO:0000256" key="2">
    <source>
        <dbReference type="ARBA" id="ARBA00022679"/>
    </source>
</evidence>
<dbReference type="GeneID" id="5001720"/>
<protein>
    <recommendedName>
        <fullName evidence="5">SET domain-containing protein</fullName>
    </recommendedName>
</protein>
<evidence type="ECO:0000256" key="4">
    <source>
        <dbReference type="SAM" id="MobiDB-lite"/>
    </source>
</evidence>